<keyword evidence="10" id="KW-0862">Zinc</keyword>
<sequence length="777" mass="86697">MQNWDTLQPTASYEHNWYGNMFPTIKTESMTHSPTTSQLEQYLTMKQQEINSLTPSPRADINGTSDIQNFFDSHNLQNGSLHHNHPLGFNPLTPPGLPNAVLPAVSHFHHNITGIHANNPTSPLAQQSEGNTQSLTPRNTPPMDITPPKSPKLYSEYVEKDHDMISNSSDDTKFLESDDDSSIRTPIYNSHGKMKNYKCKSCGYMAVTKVAFWEHASSHMKPEKILQCPKCPFVTELKHHLEYHIRKHKNLKPFQCDKCNYSCVNKSMLNSHRKSHSSVYQYRCADCDYATKYCHSFKLHLRKYDHKPGMVLDEDGCPNPSIIIDVYGTRRGPKMKSQSGGGGGKISSGTKKLSAIKAELKVPCGGSQLSAALQGQLHFPASPAKSSNSSSSEYPAVSSSSLSLSQQVYNQQQNQQQQQQYQQQQQQQQQQQHQQQQQQKQQQSLPQISNLLPPLASILQQGRNMSFFPYWNINLQMLAAQQQVLAQMSPSMRETTIQNLQNGQSQVIENDKDSVQDFECETDDEFNRRSNGSAIDLSQSNGTPTKITNFNQDTFQMSTNVSNVLADSGMQQIKSKEEINTPTISSSCSSRRKGRVLKLDINAINRNLVKSPEIHSHQSRSTESPSSSFFEEPKLQEKSPPHNSMDTNSISMLNSPESLDLSSTAVSAPVPSAFTTTTISNTNNNSTTPNTTSTTSTTSSSNISNVSSSNRISNNPTSSQGNIYECKYCDIFFKDAVLYTIHMGYHSCDDVFKCNMCGEKCDGPVGLFVHMARNPHS</sequence>
<keyword evidence="7" id="KW-0479">Metal-binding</keyword>
<evidence type="ECO:0000256" key="16">
    <source>
        <dbReference type="SAM" id="Coils"/>
    </source>
</evidence>
<evidence type="ECO:0000256" key="17">
    <source>
        <dbReference type="SAM" id="MobiDB-lite"/>
    </source>
</evidence>
<evidence type="ECO:0000256" key="14">
    <source>
        <dbReference type="ARBA" id="ARBA00023242"/>
    </source>
</evidence>
<evidence type="ECO:0000256" key="13">
    <source>
        <dbReference type="ARBA" id="ARBA00023163"/>
    </source>
</evidence>
<keyword evidence="12" id="KW-0238">DNA-binding</keyword>
<evidence type="ECO:0000313" key="19">
    <source>
        <dbReference type="EMBL" id="ACD75454.1"/>
    </source>
</evidence>
<evidence type="ECO:0000256" key="15">
    <source>
        <dbReference type="PROSITE-ProRule" id="PRU00042"/>
    </source>
</evidence>
<dbReference type="PANTHER" id="PTHR47772">
    <property type="entry name" value="ZINC FINGER PROTEIN 200"/>
    <property type="match status" value="1"/>
</dbReference>
<dbReference type="Pfam" id="PF00096">
    <property type="entry name" value="zf-C2H2"/>
    <property type="match status" value="2"/>
</dbReference>
<keyword evidence="5" id="KW-0217">Developmental protein</keyword>
<evidence type="ECO:0000256" key="7">
    <source>
        <dbReference type="ARBA" id="ARBA00022723"/>
    </source>
</evidence>
<feature type="region of interest" description="Disordered" evidence="17">
    <location>
        <begin position="525"/>
        <end position="544"/>
    </location>
</feature>
<feature type="compositionally biased region" description="Basic and acidic residues" evidence="17">
    <location>
        <begin position="631"/>
        <end position="640"/>
    </location>
</feature>
<dbReference type="GO" id="GO:0035282">
    <property type="term" value="P:segmentation"/>
    <property type="evidence" value="ECO:0007669"/>
    <property type="project" value="UniProtKB-KW"/>
</dbReference>
<keyword evidence="14" id="KW-0539">Nucleus</keyword>
<dbReference type="FunFam" id="3.30.160.60:FF:001301">
    <property type="entry name" value="Blast:Protein hunchback"/>
    <property type="match status" value="1"/>
</dbReference>
<keyword evidence="9 15" id="KW-0863">Zinc-finger</keyword>
<protein>
    <recommendedName>
        <fullName evidence="4">Protein hunchback</fullName>
    </recommendedName>
</protein>
<evidence type="ECO:0000256" key="5">
    <source>
        <dbReference type="ARBA" id="ARBA00022473"/>
    </source>
</evidence>
<keyword evidence="6" id="KW-0302">Gap protein</keyword>
<keyword evidence="16" id="KW-0175">Coiled coil</keyword>
<feature type="compositionally biased region" description="Polar residues" evidence="17">
    <location>
        <begin position="641"/>
        <end position="655"/>
    </location>
</feature>
<keyword evidence="11" id="KW-0805">Transcription regulation</keyword>
<comment type="similarity">
    <text evidence="3">Belongs to the hunchback C2H2-type zinc-finger protein family.</text>
</comment>
<feature type="compositionally biased region" description="Polar residues" evidence="17">
    <location>
        <begin position="529"/>
        <end position="544"/>
    </location>
</feature>
<dbReference type="InterPro" id="IPR036236">
    <property type="entry name" value="Znf_C2H2_sf"/>
</dbReference>
<comment type="subcellular location">
    <subcellularLocation>
        <location evidence="2">Nucleus</location>
    </subcellularLocation>
</comment>
<feature type="domain" description="C2H2-type" evidence="18">
    <location>
        <begin position="226"/>
        <end position="253"/>
    </location>
</feature>
<dbReference type="AlphaFoldDB" id="B4YK64"/>
<feature type="compositionally biased region" description="Low complexity" evidence="17">
    <location>
        <begin position="619"/>
        <end position="628"/>
    </location>
</feature>
<proteinExistence type="evidence at transcript level"/>
<dbReference type="PROSITE" id="PS00028">
    <property type="entry name" value="ZINC_FINGER_C2H2_1"/>
    <property type="match status" value="2"/>
</dbReference>
<evidence type="ECO:0000256" key="10">
    <source>
        <dbReference type="ARBA" id="ARBA00022833"/>
    </source>
</evidence>
<dbReference type="GO" id="GO:0005634">
    <property type="term" value="C:nucleus"/>
    <property type="evidence" value="ECO:0007669"/>
    <property type="project" value="UniProtKB-SubCell"/>
</dbReference>
<reference evidence="19" key="1">
    <citation type="journal article" date="2008" name="Evol. Dev.">
        <title>Bicoid occurrence and Bicoid-dependent hunchback regulation in lower cyclorrhaphan flies.</title>
        <authorList>
            <person name="Lemke S."/>
            <person name="Stauber M."/>
            <person name="Shaw P.J."/>
            <person name="Rafiqi A.M."/>
            <person name="Prell A."/>
            <person name="Schmidt-Ott U."/>
        </authorList>
    </citation>
    <scope>NUCLEOTIDE SEQUENCE</scope>
</reference>
<evidence type="ECO:0000259" key="18">
    <source>
        <dbReference type="PROSITE" id="PS50157"/>
    </source>
</evidence>
<evidence type="ECO:0000256" key="11">
    <source>
        <dbReference type="ARBA" id="ARBA00023015"/>
    </source>
</evidence>
<dbReference type="InterPro" id="IPR050636">
    <property type="entry name" value="C2H2-ZF_domain-containing"/>
</dbReference>
<feature type="coiled-coil region" evidence="16">
    <location>
        <begin position="411"/>
        <end position="443"/>
    </location>
</feature>
<evidence type="ECO:0000256" key="4">
    <source>
        <dbReference type="ARBA" id="ARBA00013638"/>
    </source>
</evidence>
<dbReference type="SMART" id="SM00355">
    <property type="entry name" value="ZnF_C2H2"/>
    <property type="match status" value="6"/>
</dbReference>
<evidence type="ECO:0000256" key="3">
    <source>
        <dbReference type="ARBA" id="ARBA00007746"/>
    </source>
</evidence>
<keyword evidence="8" id="KW-0677">Repeat</keyword>
<evidence type="ECO:0000256" key="8">
    <source>
        <dbReference type="ARBA" id="ARBA00022737"/>
    </source>
</evidence>
<feature type="compositionally biased region" description="Low complexity" evidence="17">
    <location>
        <begin position="674"/>
        <end position="715"/>
    </location>
</feature>
<dbReference type="GO" id="GO:0000122">
    <property type="term" value="P:negative regulation of transcription by RNA polymerase II"/>
    <property type="evidence" value="ECO:0007669"/>
    <property type="project" value="UniProtKB-ARBA"/>
</dbReference>
<dbReference type="GO" id="GO:0008270">
    <property type="term" value="F:zinc ion binding"/>
    <property type="evidence" value="ECO:0007669"/>
    <property type="project" value="UniProtKB-KW"/>
</dbReference>
<accession>B4YK64</accession>
<evidence type="ECO:0000256" key="9">
    <source>
        <dbReference type="ARBA" id="ARBA00022771"/>
    </source>
</evidence>
<comment type="function">
    <text evidence="1">Gap class segmentation protein that controls development of head structures.</text>
</comment>
<dbReference type="Gene3D" id="3.30.160.60">
    <property type="entry name" value="Classic Zinc Finger"/>
    <property type="match status" value="3"/>
</dbReference>
<feature type="region of interest" description="Disordered" evidence="17">
    <location>
        <begin position="117"/>
        <end position="150"/>
    </location>
</feature>
<dbReference type="PROSITE" id="PS50157">
    <property type="entry name" value="ZINC_FINGER_C2H2_2"/>
    <property type="match status" value="2"/>
</dbReference>
<feature type="compositionally biased region" description="Polar residues" evidence="17">
    <location>
        <begin position="117"/>
        <end position="138"/>
    </location>
</feature>
<organism evidence="19">
    <name type="scientific">Lonchoptera lutea</name>
    <dbReference type="NCBI Taxonomy" id="92596"/>
    <lineage>
        <taxon>Eukaryota</taxon>
        <taxon>Metazoa</taxon>
        <taxon>Ecdysozoa</taxon>
        <taxon>Arthropoda</taxon>
        <taxon>Hexapoda</taxon>
        <taxon>Insecta</taxon>
        <taxon>Pterygota</taxon>
        <taxon>Neoptera</taxon>
        <taxon>Endopterygota</taxon>
        <taxon>Diptera</taxon>
        <taxon>Brachycera</taxon>
        <taxon>Muscomorpha</taxon>
        <taxon>Platypezoidea</taxon>
        <taxon>Lonchopteridae</taxon>
        <taxon>Lonchoptera</taxon>
    </lineage>
</organism>
<feature type="domain" description="C2H2-type" evidence="18">
    <location>
        <begin position="254"/>
        <end position="281"/>
    </location>
</feature>
<evidence type="ECO:0000256" key="1">
    <source>
        <dbReference type="ARBA" id="ARBA00003983"/>
    </source>
</evidence>
<feature type="region of interest" description="Disordered" evidence="17">
    <location>
        <begin position="674"/>
        <end position="717"/>
    </location>
</feature>
<keyword evidence="13" id="KW-0804">Transcription</keyword>
<gene>
    <name evidence="19" type="primary">hb</name>
</gene>
<dbReference type="GO" id="GO:0000977">
    <property type="term" value="F:RNA polymerase II transcription regulatory region sequence-specific DNA binding"/>
    <property type="evidence" value="ECO:0007669"/>
    <property type="project" value="UniProtKB-ARBA"/>
</dbReference>
<feature type="region of interest" description="Disordered" evidence="17">
    <location>
        <begin position="330"/>
        <end position="349"/>
    </location>
</feature>
<name>B4YK64_9MUSC</name>
<evidence type="ECO:0000256" key="2">
    <source>
        <dbReference type="ARBA" id="ARBA00004123"/>
    </source>
</evidence>
<dbReference type="SUPFAM" id="SSF57667">
    <property type="entry name" value="beta-beta-alpha zinc fingers"/>
    <property type="match status" value="3"/>
</dbReference>
<evidence type="ECO:0000256" key="12">
    <source>
        <dbReference type="ARBA" id="ARBA00023125"/>
    </source>
</evidence>
<dbReference type="PANTHER" id="PTHR47772:SF13">
    <property type="entry name" value="GASTRULA ZINC FINGER PROTEIN XLCGF49.1-LIKE-RELATED"/>
    <property type="match status" value="1"/>
</dbReference>
<dbReference type="GO" id="GO:0040034">
    <property type="term" value="P:regulation of development, heterochronic"/>
    <property type="evidence" value="ECO:0007669"/>
    <property type="project" value="UniProtKB-ARBA"/>
</dbReference>
<feature type="region of interest" description="Disordered" evidence="17">
    <location>
        <begin position="610"/>
        <end position="655"/>
    </location>
</feature>
<evidence type="ECO:0000256" key="6">
    <source>
        <dbReference type="ARBA" id="ARBA00022492"/>
    </source>
</evidence>
<dbReference type="FunFam" id="3.30.160.60:FF:001482">
    <property type="entry name" value="Hunchback"/>
    <property type="match status" value="1"/>
</dbReference>
<dbReference type="InterPro" id="IPR013087">
    <property type="entry name" value="Znf_C2H2_type"/>
</dbReference>
<dbReference type="EMBL" id="EU589577">
    <property type="protein sequence ID" value="ACD75454.1"/>
    <property type="molecule type" value="mRNA"/>
</dbReference>